<feature type="transmembrane region" description="Helical" evidence="6">
    <location>
        <begin position="202"/>
        <end position="223"/>
    </location>
</feature>
<name>A0AAD0HV94_9FUSO</name>
<protein>
    <submittedName>
        <fullName evidence="8">Cytochrome c biogenesis protein CcdA</fullName>
    </submittedName>
</protein>
<evidence type="ECO:0000313" key="8">
    <source>
        <dbReference type="EMBL" id="AVQ25559.1"/>
    </source>
</evidence>
<feature type="transmembrane region" description="Helical" evidence="6">
    <location>
        <begin position="161"/>
        <end position="181"/>
    </location>
</feature>
<feature type="transmembrane region" description="Helical" evidence="6">
    <location>
        <begin position="85"/>
        <end position="102"/>
    </location>
</feature>
<evidence type="ECO:0000256" key="1">
    <source>
        <dbReference type="ARBA" id="ARBA00004141"/>
    </source>
</evidence>
<dbReference type="GO" id="GO:0016020">
    <property type="term" value="C:membrane"/>
    <property type="evidence" value="ECO:0007669"/>
    <property type="project" value="UniProtKB-SubCell"/>
</dbReference>
<keyword evidence="5 6" id="KW-0472">Membrane</keyword>
<proteinExistence type="inferred from homology"/>
<evidence type="ECO:0000256" key="3">
    <source>
        <dbReference type="ARBA" id="ARBA00022692"/>
    </source>
</evidence>
<dbReference type="EMBL" id="CP028108">
    <property type="protein sequence ID" value="AVQ25559.1"/>
    <property type="molecule type" value="Genomic_DNA"/>
</dbReference>
<dbReference type="GO" id="GO:0017004">
    <property type="term" value="P:cytochrome complex assembly"/>
    <property type="evidence" value="ECO:0007669"/>
    <property type="project" value="InterPro"/>
</dbReference>
<keyword evidence="3 6" id="KW-0812">Transmembrane</keyword>
<dbReference type="InterPro" id="IPR051790">
    <property type="entry name" value="Cytochrome_c-biogenesis_DsbD"/>
</dbReference>
<accession>A0AAD0HV94</accession>
<feature type="transmembrane region" description="Helical" evidence="6">
    <location>
        <begin position="20"/>
        <end position="42"/>
    </location>
</feature>
<dbReference type="InterPro" id="IPR003834">
    <property type="entry name" value="Cyt_c_assmbl_TM_dom"/>
</dbReference>
<evidence type="ECO:0000259" key="7">
    <source>
        <dbReference type="Pfam" id="PF02683"/>
    </source>
</evidence>
<dbReference type="Pfam" id="PF02683">
    <property type="entry name" value="DsbD_TM"/>
    <property type="match status" value="1"/>
</dbReference>
<dbReference type="AlphaFoldDB" id="A0AAD0HV94"/>
<keyword evidence="4 6" id="KW-1133">Transmembrane helix</keyword>
<comment type="subcellular location">
    <subcellularLocation>
        <location evidence="1">Membrane</location>
        <topology evidence="1">Multi-pass membrane protein</topology>
    </subcellularLocation>
</comment>
<dbReference type="PANTHER" id="PTHR31272">
    <property type="entry name" value="CYTOCHROME C-TYPE BIOGENESIS PROTEIN HI_1454-RELATED"/>
    <property type="match status" value="1"/>
</dbReference>
<gene>
    <name evidence="8" type="ORF">C4N17_07575</name>
</gene>
<dbReference type="PANTHER" id="PTHR31272:SF4">
    <property type="entry name" value="CYTOCHROME C-TYPE BIOGENESIS PROTEIN HI_1454-RELATED"/>
    <property type="match status" value="1"/>
</dbReference>
<evidence type="ECO:0000256" key="2">
    <source>
        <dbReference type="ARBA" id="ARBA00006143"/>
    </source>
</evidence>
<evidence type="ECO:0000313" key="9">
    <source>
        <dbReference type="Proteomes" id="UP000241472"/>
    </source>
</evidence>
<evidence type="ECO:0000256" key="4">
    <source>
        <dbReference type="ARBA" id="ARBA00022989"/>
    </source>
</evidence>
<dbReference type="KEGG" id="fpei:C4N17_07575"/>
<dbReference type="RefSeq" id="WP_008794642.1">
    <property type="nucleotide sequence ID" value="NZ_CABKNO010000003.1"/>
</dbReference>
<reference evidence="8 9" key="1">
    <citation type="submission" date="2018-03" db="EMBL/GenBank/DDBJ databases">
        <title>Complete Fusobacterium genomes using hybrid Minion sequencing.</title>
        <authorList>
            <person name="Slade D.J."/>
            <person name="Lahmers K."/>
        </authorList>
    </citation>
    <scope>NUCLEOTIDE SEQUENCE [LARGE SCALE GENOMIC DNA]</scope>
    <source>
        <strain evidence="8 9">2_1_31</strain>
    </source>
</reference>
<comment type="similarity">
    <text evidence="2">Belongs to the DsbD family.</text>
</comment>
<sequence length="225" mass="24640">MPSRGRFRFTQEVAYSTAYLAGIASFFSPCIFPIIPVYISILSNGEKKSVSKTLAFVLGLSVTYIVLGFGAGFIGELFLNSKVRVIGGILVVILGLFQMDILKLKFLEKTKVMNYEGEEQSLFSTFLLGLTFSLGWTPCVGPILASILILAGSSGDTGNSVMLMVLYLLGMATPFVIFSLASKTLFKKMSFIKKHLPLIKKIGGFLIIVMGFLLIFDKLNIFLTV</sequence>
<feature type="transmembrane region" description="Helical" evidence="6">
    <location>
        <begin position="122"/>
        <end position="149"/>
    </location>
</feature>
<dbReference type="Proteomes" id="UP000241472">
    <property type="component" value="Chromosome"/>
</dbReference>
<feature type="transmembrane region" description="Helical" evidence="6">
    <location>
        <begin position="54"/>
        <end position="79"/>
    </location>
</feature>
<evidence type="ECO:0000256" key="6">
    <source>
        <dbReference type="SAM" id="Phobius"/>
    </source>
</evidence>
<evidence type="ECO:0000256" key="5">
    <source>
        <dbReference type="ARBA" id="ARBA00023136"/>
    </source>
</evidence>
<organism evidence="8 9">
    <name type="scientific">Fusobacterium periodonticum</name>
    <dbReference type="NCBI Taxonomy" id="860"/>
    <lineage>
        <taxon>Bacteria</taxon>
        <taxon>Fusobacteriati</taxon>
        <taxon>Fusobacteriota</taxon>
        <taxon>Fusobacteriia</taxon>
        <taxon>Fusobacteriales</taxon>
        <taxon>Fusobacteriaceae</taxon>
        <taxon>Fusobacterium</taxon>
    </lineage>
</organism>
<feature type="domain" description="Cytochrome C biogenesis protein transmembrane" evidence="7">
    <location>
        <begin position="17"/>
        <end position="214"/>
    </location>
</feature>